<organism evidence="3 4">
    <name type="scientific">Streptococcus canis</name>
    <dbReference type="NCBI Taxonomy" id="1329"/>
    <lineage>
        <taxon>Bacteria</taxon>
        <taxon>Bacillati</taxon>
        <taxon>Bacillota</taxon>
        <taxon>Bacilli</taxon>
        <taxon>Lactobacillales</taxon>
        <taxon>Streptococcaceae</taxon>
        <taxon>Streptococcus</taxon>
    </lineage>
</organism>
<evidence type="ECO:0000313" key="4">
    <source>
        <dbReference type="Proteomes" id="UP000280759"/>
    </source>
</evidence>
<feature type="region of interest" description="Disordered" evidence="1">
    <location>
        <begin position="1"/>
        <end position="51"/>
    </location>
</feature>
<keyword evidence="2" id="KW-0472">Membrane</keyword>
<feature type="compositionally biased region" description="Basic and acidic residues" evidence="1">
    <location>
        <begin position="19"/>
        <end position="31"/>
    </location>
</feature>
<dbReference type="Proteomes" id="UP000280759">
    <property type="component" value="Unassembled WGS sequence"/>
</dbReference>
<sequence>MAKKSATQAKQETTSQKADSNKIDNLKRLISDHQSSASQDSKGLTSKAADKGERLGQLSKFKDSNNDYHLIAGLSTFVIAALGLVLGRKKLFK</sequence>
<dbReference type="EMBL" id="UXEP01000011">
    <property type="protein sequence ID" value="VDC42502.1"/>
    <property type="molecule type" value="Genomic_DNA"/>
</dbReference>
<keyword evidence="2" id="KW-1133">Transmembrane helix</keyword>
<protein>
    <submittedName>
        <fullName evidence="3">Uncharacterized protein</fullName>
    </submittedName>
</protein>
<evidence type="ECO:0000313" key="3">
    <source>
        <dbReference type="EMBL" id="VDC42502.1"/>
    </source>
</evidence>
<evidence type="ECO:0000256" key="2">
    <source>
        <dbReference type="SAM" id="Phobius"/>
    </source>
</evidence>
<feature type="transmembrane region" description="Helical" evidence="2">
    <location>
        <begin position="68"/>
        <end position="87"/>
    </location>
</feature>
<keyword evidence="4" id="KW-1185">Reference proteome</keyword>
<reference evidence="3 4" key="1">
    <citation type="submission" date="2018-10" db="EMBL/GenBank/DDBJ databases">
        <authorList>
            <consortium name="Molecular Microbiology and Infection Unit (UMMI)"/>
            <person name="Machado M."/>
        </authorList>
    </citation>
    <scope>NUCLEOTIDE SEQUENCE [LARGE SCALE GENOMIC DNA]</scope>
    <source>
        <strain evidence="3">FMV2238.02</strain>
    </source>
</reference>
<proteinExistence type="predicted"/>
<evidence type="ECO:0000256" key="1">
    <source>
        <dbReference type="SAM" id="MobiDB-lite"/>
    </source>
</evidence>
<gene>
    <name evidence="3" type="ORF">FMV2238Y02_09490</name>
</gene>
<keyword evidence="2" id="KW-0812">Transmembrane</keyword>
<feature type="compositionally biased region" description="Polar residues" evidence="1">
    <location>
        <begin position="32"/>
        <end position="44"/>
    </location>
</feature>
<feature type="compositionally biased region" description="Polar residues" evidence="1">
    <location>
        <begin position="1"/>
        <end position="18"/>
    </location>
</feature>
<accession>A0A3P5XPM2</accession>
<name>A0A3P5XPM2_STRCB</name>
<dbReference type="AlphaFoldDB" id="A0A3P5XPM2"/>